<dbReference type="SUPFAM" id="SSF110849">
    <property type="entry name" value="ParB/Sulfiredoxin"/>
    <property type="match status" value="1"/>
</dbReference>
<protein>
    <submittedName>
        <fullName evidence="6">Chromosome-partitioning protein Spo0J</fullName>
    </submittedName>
</protein>
<accession>A0A212L5I7</accession>
<evidence type="ECO:0000256" key="4">
    <source>
        <dbReference type="SAM" id="MobiDB-lite"/>
    </source>
</evidence>
<evidence type="ECO:0000313" key="6">
    <source>
        <dbReference type="EMBL" id="SCM72785.1"/>
    </source>
</evidence>
<dbReference type="CDD" id="cd00093">
    <property type="entry name" value="HTH_XRE"/>
    <property type="match status" value="1"/>
</dbReference>
<dbReference type="Pfam" id="PF17762">
    <property type="entry name" value="HTH_ParB"/>
    <property type="match status" value="1"/>
</dbReference>
<dbReference type="FunFam" id="1.10.10.2830:FF:000001">
    <property type="entry name" value="Chromosome partitioning protein ParB"/>
    <property type="match status" value="1"/>
</dbReference>
<dbReference type="AlphaFoldDB" id="A0A212L5I7"/>
<dbReference type="InterPro" id="IPR057240">
    <property type="entry name" value="ParB_dimer_C"/>
</dbReference>
<dbReference type="Gene3D" id="3.90.1530.30">
    <property type="match status" value="1"/>
</dbReference>
<dbReference type="InterPro" id="IPR001387">
    <property type="entry name" value="Cro/C1-type_HTH"/>
</dbReference>
<feature type="compositionally biased region" description="Polar residues" evidence="4">
    <location>
        <begin position="19"/>
        <end position="41"/>
    </location>
</feature>
<dbReference type="GO" id="GO:0003677">
    <property type="term" value="F:DNA binding"/>
    <property type="evidence" value="ECO:0007669"/>
    <property type="project" value="UniProtKB-KW"/>
</dbReference>
<dbReference type="InterPro" id="IPR041468">
    <property type="entry name" value="HTH_ParB/Spo0J"/>
</dbReference>
<gene>
    <name evidence="6" type="primary">spo0C</name>
    <name evidence="6" type="ORF">KL86DES1_20837</name>
</gene>
<dbReference type="FunFam" id="3.90.1530.30:FF:000001">
    <property type="entry name" value="Chromosome partitioning protein ParB"/>
    <property type="match status" value="1"/>
</dbReference>
<comment type="similarity">
    <text evidence="1">Belongs to the ParB family.</text>
</comment>
<keyword evidence="2" id="KW-0159">Chromosome partition</keyword>
<dbReference type="InterPro" id="IPR050336">
    <property type="entry name" value="Chromosome_partition/occlusion"/>
</dbReference>
<dbReference type="InterPro" id="IPR004437">
    <property type="entry name" value="ParB/RepB/Spo0J"/>
</dbReference>
<sequence length="320" mass="34784">MSGNKKGLGRGLDALFSGSEPQQQQQETATSTLPLTALQPNPGQPRRHFDEQALNELAASIKTQGIIQPLLVRPVPGGDTYQIVAGERRWRAAQIAGLAQVPVYIRQLSDKEVMAAALIENLQREDLNPIEEAEALQALREALDLTQEELAARLGKSRPAVANALRLLQLSSAARDDLQAGRISAGHARCLLGIDAQDAAEALRLRIQSHNLTVREAEEAAAFWRGHSTLPWQEEQHQEKQGPKPANQRISRKKSPAFKTLQKSLSTALGCPAKISGDENAGRIALNYSSKEELAVLLEKFGLALNNEQANGLTNEQAAE</sequence>
<dbReference type="Pfam" id="PF02195">
    <property type="entry name" value="ParB_N"/>
    <property type="match status" value="1"/>
</dbReference>
<dbReference type="CDD" id="cd16393">
    <property type="entry name" value="SPO0J_N"/>
    <property type="match status" value="1"/>
</dbReference>
<feature type="region of interest" description="Disordered" evidence="4">
    <location>
        <begin position="230"/>
        <end position="255"/>
    </location>
</feature>
<evidence type="ECO:0000259" key="5">
    <source>
        <dbReference type="PROSITE" id="PS50943"/>
    </source>
</evidence>
<feature type="region of interest" description="Disordered" evidence="4">
    <location>
        <begin position="1"/>
        <end position="47"/>
    </location>
</feature>
<dbReference type="NCBIfam" id="TIGR00180">
    <property type="entry name" value="parB_part"/>
    <property type="match status" value="1"/>
</dbReference>
<dbReference type="PANTHER" id="PTHR33375">
    <property type="entry name" value="CHROMOSOME-PARTITIONING PROTEIN PARB-RELATED"/>
    <property type="match status" value="1"/>
</dbReference>
<dbReference type="PANTHER" id="PTHR33375:SF1">
    <property type="entry name" value="CHROMOSOME-PARTITIONING PROTEIN PARB-RELATED"/>
    <property type="match status" value="1"/>
</dbReference>
<dbReference type="SMART" id="SM00470">
    <property type="entry name" value="ParB"/>
    <property type="match status" value="1"/>
</dbReference>
<dbReference type="RefSeq" id="WP_179980375.1">
    <property type="nucleotide sequence ID" value="NZ_LT608333.1"/>
</dbReference>
<dbReference type="EMBL" id="FMJC01000002">
    <property type="protein sequence ID" value="SCM72785.1"/>
    <property type="molecule type" value="Genomic_DNA"/>
</dbReference>
<dbReference type="Gene3D" id="1.10.10.2830">
    <property type="match status" value="1"/>
</dbReference>
<dbReference type="GO" id="GO:0005694">
    <property type="term" value="C:chromosome"/>
    <property type="evidence" value="ECO:0007669"/>
    <property type="project" value="TreeGrafter"/>
</dbReference>
<dbReference type="GO" id="GO:0045881">
    <property type="term" value="P:positive regulation of sporulation resulting in formation of a cellular spore"/>
    <property type="evidence" value="ECO:0007669"/>
    <property type="project" value="TreeGrafter"/>
</dbReference>
<name>A0A212L5I7_9BACT</name>
<dbReference type="GO" id="GO:0007059">
    <property type="term" value="P:chromosome segregation"/>
    <property type="evidence" value="ECO:0007669"/>
    <property type="project" value="UniProtKB-KW"/>
</dbReference>
<evidence type="ECO:0000256" key="1">
    <source>
        <dbReference type="ARBA" id="ARBA00006295"/>
    </source>
</evidence>
<evidence type="ECO:0000256" key="2">
    <source>
        <dbReference type="ARBA" id="ARBA00022829"/>
    </source>
</evidence>
<organism evidence="6">
    <name type="scientific">uncultured Desulfovibrio sp</name>
    <dbReference type="NCBI Taxonomy" id="167968"/>
    <lineage>
        <taxon>Bacteria</taxon>
        <taxon>Pseudomonadati</taxon>
        <taxon>Thermodesulfobacteriota</taxon>
        <taxon>Desulfovibrionia</taxon>
        <taxon>Desulfovibrionales</taxon>
        <taxon>Desulfovibrionaceae</taxon>
        <taxon>Desulfovibrio</taxon>
        <taxon>environmental samples</taxon>
    </lineage>
</organism>
<dbReference type="PROSITE" id="PS50943">
    <property type="entry name" value="HTH_CROC1"/>
    <property type="match status" value="1"/>
</dbReference>
<evidence type="ECO:0000256" key="3">
    <source>
        <dbReference type="ARBA" id="ARBA00023125"/>
    </source>
</evidence>
<keyword evidence="3" id="KW-0238">DNA-binding</keyword>
<dbReference type="Pfam" id="PF23552">
    <property type="entry name" value="ParB_C"/>
    <property type="match status" value="1"/>
</dbReference>
<reference evidence="6" key="1">
    <citation type="submission" date="2016-08" db="EMBL/GenBank/DDBJ databases">
        <authorList>
            <person name="Seilhamer J.J."/>
        </authorList>
    </citation>
    <scope>NUCLEOTIDE SEQUENCE</scope>
    <source>
        <strain evidence="6">86-1</strain>
    </source>
</reference>
<feature type="domain" description="HTH cro/C1-type" evidence="5">
    <location>
        <begin position="136"/>
        <end position="163"/>
    </location>
</feature>
<dbReference type="InterPro" id="IPR003115">
    <property type="entry name" value="ParB_N"/>
</dbReference>
<proteinExistence type="inferred from homology"/>
<dbReference type="InterPro" id="IPR036086">
    <property type="entry name" value="ParB/Sulfiredoxin_sf"/>
</dbReference>